<sequence length="278" mass="31835">MNYIQNLLKTPFSSLSLEEKVQIKTLEVSDPIETGVEEEELVLEYFRNLKTGCAPKKKYLIELFNETHPDQHPISQSMVSIIEFKYRNFGHVRDLPKSGRPSKSEEDQLHVLLAIEENHHSTLNQLASDFNMVVCTVHKIMKKAKYDPYKVCLVHELSEDDFDRRNQFCEQMQELCTNDNNFAKLPLLSYRESPMDDGVLHSTVIENQIGDLVLTKVVSVPANNKSKKLLPKFRGPLKSGRSSVLGQRIVYLPWLPKEIGSRTTESQNPADGHHHPVI</sequence>
<comment type="caution">
    <text evidence="1">The sequence shown here is derived from an EMBL/GenBank/DDBJ whole genome shotgun (WGS) entry which is preliminary data.</text>
</comment>
<proteinExistence type="predicted"/>
<dbReference type="Proteomes" id="UP001162162">
    <property type="component" value="Unassembled WGS sequence"/>
</dbReference>
<reference evidence="1" key="1">
    <citation type="journal article" date="2023" name="Insect Mol. Biol.">
        <title>Genome sequencing provides insights into the evolution of gene families encoding plant cell wall-degrading enzymes in longhorned beetles.</title>
        <authorList>
            <person name="Shin N.R."/>
            <person name="Okamura Y."/>
            <person name="Kirsch R."/>
            <person name="Pauchet Y."/>
        </authorList>
    </citation>
    <scope>NUCLEOTIDE SEQUENCE</scope>
    <source>
        <strain evidence="1">AMC_N1</strain>
    </source>
</reference>
<keyword evidence="2" id="KW-1185">Reference proteome</keyword>
<organism evidence="1 2">
    <name type="scientific">Aromia moschata</name>
    <dbReference type="NCBI Taxonomy" id="1265417"/>
    <lineage>
        <taxon>Eukaryota</taxon>
        <taxon>Metazoa</taxon>
        <taxon>Ecdysozoa</taxon>
        <taxon>Arthropoda</taxon>
        <taxon>Hexapoda</taxon>
        <taxon>Insecta</taxon>
        <taxon>Pterygota</taxon>
        <taxon>Neoptera</taxon>
        <taxon>Endopterygota</taxon>
        <taxon>Coleoptera</taxon>
        <taxon>Polyphaga</taxon>
        <taxon>Cucujiformia</taxon>
        <taxon>Chrysomeloidea</taxon>
        <taxon>Cerambycidae</taxon>
        <taxon>Cerambycinae</taxon>
        <taxon>Callichromatini</taxon>
        <taxon>Aromia</taxon>
    </lineage>
</organism>
<evidence type="ECO:0000313" key="2">
    <source>
        <dbReference type="Proteomes" id="UP001162162"/>
    </source>
</evidence>
<dbReference type="PANTHER" id="PTHR47326">
    <property type="entry name" value="TRANSPOSABLE ELEMENT TC3 TRANSPOSASE-LIKE PROTEIN"/>
    <property type="match status" value="1"/>
</dbReference>
<protein>
    <submittedName>
        <fullName evidence="1">Uncharacterized protein</fullName>
    </submittedName>
</protein>
<accession>A0AAV8YYA5</accession>
<dbReference type="PANTHER" id="PTHR47326:SF1">
    <property type="entry name" value="HTH PSQ-TYPE DOMAIN-CONTAINING PROTEIN"/>
    <property type="match status" value="1"/>
</dbReference>
<dbReference type="EMBL" id="JAPWTK010000032">
    <property type="protein sequence ID" value="KAJ8956197.1"/>
    <property type="molecule type" value="Genomic_DNA"/>
</dbReference>
<evidence type="ECO:0000313" key="1">
    <source>
        <dbReference type="EMBL" id="KAJ8956197.1"/>
    </source>
</evidence>
<name>A0AAV8YYA5_9CUCU</name>
<gene>
    <name evidence="1" type="ORF">NQ318_020750</name>
</gene>
<dbReference type="AlphaFoldDB" id="A0AAV8YYA5"/>